<proteinExistence type="predicted"/>
<organism evidence="1 2">
    <name type="scientific">Didymodactylos carnosus</name>
    <dbReference type="NCBI Taxonomy" id="1234261"/>
    <lineage>
        <taxon>Eukaryota</taxon>
        <taxon>Metazoa</taxon>
        <taxon>Spiralia</taxon>
        <taxon>Gnathifera</taxon>
        <taxon>Rotifera</taxon>
        <taxon>Eurotatoria</taxon>
        <taxon>Bdelloidea</taxon>
        <taxon>Philodinida</taxon>
        <taxon>Philodinidae</taxon>
        <taxon>Didymodactylos</taxon>
    </lineage>
</organism>
<reference evidence="1" key="1">
    <citation type="submission" date="2021-02" db="EMBL/GenBank/DDBJ databases">
        <authorList>
            <person name="Nowell W R."/>
        </authorList>
    </citation>
    <scope>NUCLEOTIDE SEQUENCE</scope>
</reference>
<name>A0A8S2UMG9_9BILA</name>
<gene>
    <name evidence="1" type="ORF">TMI583_LOCUS41204</name>
</gene>
<protein>
    <submittedName>
        <fullName evidence="1">Uncharacterized protein</fullName>
    </submittedName>
</protein>
<dbReference type="EMBL" id="CAJOBA010064663">
    <property type="protein sequence ID" value="CAF4353554.1"/>
    <property type="molecule type" value="Genomic_DNA"/>
</dbReference>
<sequence>LDHLQTIDYPSIENTTDSLVRDDTSISGNINVSTAHRYPLRERDLNTSQSTTVVQHSQSFDDFNNWLINIPVRFQTTVTDDYDAIRPLYSNDGIQVPFV</sequence>
<feature type="non-terminal residue" evidence="1">
    <location>
        <position position="1"/>
    </location>
</feature>
<comment type="caution">
    <text evidence="1">The sequence shown here is derived from an EMBL/GenBank/DDBJ whole genome shotgun (WGS) entry which is preliminary data.</text>
</comment>
<accession>A0A8S2UMG9</accession>
<dbReference type="AlphaFoldDB" id="A0A8S2UMG9"/>
<evidence type="ECO:0000313" key="2">
    <source>
        <dbReference type="Proteomes" id="UP000682733"/>
    </source>
</evidence>
<evidence type="ECO:0000313" key="1">
    <source>
        <dbReference type="EMBL" id="CAF4353554.1"/>
    </source>
</evidence>
<dbReference type="Proteomes" id="UP000682733">
    <property type="component" value="Unassembled WGS sequence"/>
</dbReference>